<evidence type="ECO:0000313" key="2">
    <source>
        <dbReference type="EMBL" id="GMI39905.1"/>
    </source>
</evidence>
<accession>A0A9W7GBU6</accession>
<comment type="caution">
    <text evidence="2">The sequence shown here is derived from an EMBL/GenBank/DDBJ whole genome shotgun (WGS) entry which is preliminary data.</text>
</comment>
<sequence>MLGLTISSIKGGHITAPGLIQTISGVFQHPDTILPTLPPTLLPIILSFTALEGLAFFTSNTRTLPVAPGDYLTSSLPFPTYELGLWSWRFMAFELLIGRAAMLFLLLGDETALVLAQTVDATAGGTVKYVVKEGNFWGVNNEPLPPPTPLTPTTPINTFEQ</sequence>
<organism evidence="2 3">
    <name type="scientific">Triparma columacea</name>
    <dbReference type="NCBI Taxonomy" id="722753"/>
    <lineage>
        <taxon>Eukaryota</taxon>
        <taxon>Sar</taxon>
        <taxon>Stramenopiles</taxon>
        <taxon>Ochrophyta</taxon>
        <taxon>Bolidophyceae</taxon>
        <taxon>Parmales</taxon>
        <taxon>Triparmaceae</taxon>
        <taxon>Triparma</taxon>
    </lineage>
</organism>
<evidence type="ECO:0000313" key="3">
    <source>
        <dbReference type="Proteomes" id="UP001165065"/>
    </source>
</evidence>
<dbReference type="Proteomes" id="UP001165065">
    <property type="component" value="Unassembled WGS sequence"/>
</dbReference>
<dbReference type="EMBL" id="BRYA01001167">
    <property type="protein sequence ID" value="GMI39905.1"/>
    <property type="molecule type" value="Genomic_DNA"/>
</dbReference>
<reference evidence="3" key="1">
    <citation type="journal article" date="2023" name="Commun. Biol.">
        <title>Genome analysis of Parmales, the sister group of diatoms, reveals the evolutionary specialization of diatoms from phago-mixotrophs to photoautotrophs.</title>
        <authorList>
            <person name="Ban H."/>
            <person name="Sato S."/>
            <person name="Yoshikawa S."/>
            <person name="Yamada K."/>
            <person name="Nakamura Y."/>
            <person name="Ichinomiya M."/>
            <person name="Sato N."/>
            <person name="Blanc-Mathieu R."/>
            <person name="Endo H."/>
            <person name="Kuwata A."/>
            <person name="Ogata H."/>
        </authorList>
    </citation>
    <scope>NUCLEOTIDE SEQUENCE [LARGE SCALE GENOMIC DNA]</scope>
</reference>
<feature type="compositionally biased region" description="Pro residues" evidence="1">
    <location>
        <begin position="143"/>
        <end position="152"/>
    </location>
</feature>
<proteinExistence type="predicted"/>
<gene>
    <name evidence="2" type="ORF">TrCOL_g7889</name>
</gene>
<evidence type="ECO:0000256" key="1">
    <source>
        <dbReference type="SAM" id="MobiDB-lite"/>
    </source>
</evidence>
<keyword evidence="3" id="KW-1185">Reference proteome</keyword>
<feature type="region of interest" description="Disordered" evidence="1">
    <location>
        <begin position="141"/>
        <end position="161"/>
    </location>
</feature>
<protein>
    <submittedName>
        <fullName evidence="2">Uncharacterized protein</fullName>
    </submittedName>
</protein>
<dbReference type="AlphaFoldDB" id="A0A9W7GBU6"/>
<name>A0A9W7GBU6_9STRA</name>